<feature type="region of interest" description="Disordered" evidence="1">
    <location>
        <begin position="35"/>
        <end position="64"/>
    </location>
</feature>
<organism evidence="2 3">
    <name type="scientific">Portunus trituberculatus</name>
    <name type="common">Swimming crab</name>
    <name type="synonym">Neptunus trituberculatus</name>
    <dbReference type="NCBI Taxonomy" id="210409"/>
    <lineage>
        <taxon>Eukaryota</taxon>
        <taxon>Metazoa</taxon>
        <taxon>Ecdysozoa</taxon>
        <taxon>Arthropoda</taxon>
        <taxon>Crustacea</taxon>
        <taxon>Multicrustacea</taxon>
        <taxon>Malacostraca</taxon>
        <taxon>Eumalacostraca</taxon>
        <taxon>Eucarida</taxon>
        <taxon>Decapoda</taxon>
        <taxon>Pleocyemata</taxon>
        <taxon>Brachyura</taxon>
        <taxon>Eubrachyura</taxon>
        <taxon>Portunoidea</taxon>
        <taxon>Portunidae</taxon>
        <taxon>Portuninae</taxon>
        <taxon>Portunus</taxon>
    </lineage>
</organism>
<dbReference type="PROSITE" id="PS51257">
    <property type="entry name" value="PROKAR_LIPOPROTEIN"/>
    <property type="match status" value="1"/>
</dbReference>
<accession>A0A5B7I5G1</accession>
<reference evidence="2 3" key="1">
    <citation type="submission" date="2019-05" db="EMBL/GenBank/DDBJ databases">
        <title>Another draft genome of Portunus trituberculatus and its Hox gene families provides insights of decapod evolution.</title>
        <authorList>
            <person name="Jeong J.-H."/>
            <person name="Song I."/>
            <person name="Kim S."/>
            <person name="Choi T."/>
            <person name="Kim D."/>
            <person name="Ryu S."/>
            <person name="Kim W."/>
        </authorList>
    </citation>
    <scope>NUCLEOTIDE SEQUENCE [LARGE SCALE GENOMIC DNA]</scope>
    <source>
        <tissue evidence="2">Muscle</tissue>
    </source>
</reference>
<dbReference type="AlphaFoldDB" id="A0A5B7I5G1"/>
<gene>
    <name evidence="2" type="ORF">E2C01_073472</name>
</gene>
<evidence type="ECO:0000313" key="3">
    <source>
        <dbReference type="Proteomes" id="UP000324222"/>
    </source>
</evidence>
<proteinExistence type="predicted"/>
<dbReference type="Proteomes" id="UP000324222">
    <property type="component" value="Unassembled WGS sequence"/>
</dbReference>
<name>A0A5B7I5G1_PORTR</name>
<evidence type="ECO:0000256" key="1">
    <source>
        <dbReference type="SAM" id="MobiDB-lite"/>
    </source>
</evidence>
<dbReference type="EMBL" id="VSRR010049816">
    <property type="protein sequence ID" value="MPC78962.1"/>
    <property type="molecule type" value="Genomic_DNA"/>
</dbReference>
<evidence type="ECO:0000313" key="2">
    <source>
        <dbReference type="EMBL" id="MPC78962.1"/>
    </source>
</evidence>
<comment type="caution">
    <text evidence="2">The sequence shown here is derived from an EMBL/GenBank/DDBJ whole genome shotgun (WGS) entry which is preliminary data.</text>
</comment>
<protein>
    <submittedName>
        <fullName evidence="2">Uncharacterized protein</fullName>
    </submittedName>
</protein>
<keyword evidence="3" id="KW-1185">Reference proteome</keyword>
<sequence length="64" mass="6809">MDRLCLCESWWAGQAASGVMGCVLGHSALTTTPFKRYGNDQPGGTAGQGHQNMEKKKTHNVASS</sequence>